<dbReference type="InterPro" id="IPR027417">
    <property type="entry name" value="P-loop_NTPase"/>
</dbReference>
<protein>
    <submittedName>
        <fullName evidence="6">Putative ABC transport system ATP-binding protein</fullName>
    </submittedName>
</protein>
<dbReference type="AlphaFoldDB" id="A0A1G9SBN8"/>
<keyword evidence="2" id="KW-0547">Nucleotide-binding</keyword>
<evidence type="ECO:0000256" key="4">
    <source>
        <dbReference type="SAM" id="MobiDB-lite"/>
    </source>
</evidence>
<dbReference type="RefSeq" id="WP_425434800.1">
    <property type="nucleotide sequence ID" value="NZ_FNDJ01000041.1"/>
</dbReference>
<dbReference type="Gene3D" id="3.40.50.300">
    <property type="entry name" value="P-loop containing nucleotide triphosphate hydrolases"/>
    <property type="match status" value="1"/>
</dbReference>
<dbReference type="PANTHER" id="PTHR24220">
    <property type="entry name" value="IMPORT ATP-BINDING PROTEIN"/>
    <property type="match status" value="1"/>
</dbReference>
<name>A0A1G9SBN8_9ACTN</name>
<dbReference type="InterPro" id="IPR003593">
    <property type="entry name" value="AAA+_ATPase"/>
</dbReference>
<evidence type="ECO:0000256" key="3">
    <source>
        <dbReference type="ARBA" id="ARBA00022840"/>
    </source>
</evidence>
<evidence type="ECO:0000313" key="6">
    <source>
        <dbReference type="EMBL" id="SDM32906.1"/>
    </source>
</evidence>
<dbReference type="GO" id="GO:0016887">
    <property type="term" value="F:ATP hydrolysis activity"/>
    <property type="evidence" value="ECO:0007669"/>
    <property type="project" value="InterPro"/>
</dbReference>
<dbReference type="PANTHER" id="PTHR24220:SF86">
    <property type="entry name" value="ABC TRANSPORTER ABCH.1"/>
    <property type="match status" value="1"/>
</dbReference>
<dbReference type="Proteomes" id="UP000199202">
    <property type="component" value="Unassembled WGS sequence"/>
</dbReference>
<dbReference type="InterPro" id="IPR017911">
    <property type="entry name" value="MacB-like_ATP-bd"/>
</dbReference>
<dbReference type="GO" id="GO:0022857">
    <property type="term" value="F:transmembrane transporter activity"/>
    <property type="evidence" value="ECO:0007669"/>
    <property type="project" value="TreeGrafter"/>
</dbReference>
<keyword evidence="1" id="KW-0813">Transport</keyword>
<dbReference type="InterPro" id="IPR003439">
    <property type="entry name" value="ABC_transporter-like_ATP-bd"/>
</dbReference>
<keyword evidence="3 6" id="KW-0067">ATP-binding</keyword>
<feature type="region of interest" description="Disordered" evidence="4">
    <location>
        <begin position="217"/>
        <end position="272"/>
    </location>
</feature>
<dbReference type="SUPFAM" id="SSF52540">
    <property type="entry name" value="P-loop containing nucleoside triphosphate hydrolases"/>
    <property type="match status" value="1"/>
</dbReference>
<dbReference type="CDD" id="cd03255">
    <property type="entry name" value="ABC_MJ0796_LolCDE_FtsE"/>
    <property type="match status" value="1"/>
</dbReference>
<dbReference type="GO" id="GO:0098796">
    <property type="term" value="C:membrane protein complex"/>
    <property type="evidence" value="ECO:0007669"/>
    <property type="project" value="UniProtKB-ARBA"/>
</dbReference>
<accession>A0A1G9SBN8</accession>
<evidence type="ECO:0000313" key="7">
    <source>
        <dbReference type="Proteomes" id="UP000199202"/>
    </source>
</evidence>
<dbReference type="STRING" id="633440.SAMN05421869_1415"/>
<dbReference type="EMBL" id="FNDJ01000041">
    <property type="protein sequence ID" value="SDM32906.1"/>
    <property type="molecule type" value="Genomic_DNA"/>
</dbReference>
<reference evidence="6 7" key="1">
    <citation type="submission" date="2016-10" db="EMBL/GenBank/DDBJ databases">
        <authorList>
            <person name="de Groot N.N."/>
        </authorList>
    </citation>
    <scope>NUCLEOTIDE SEQUENCE [LARGE SCALE GENOMIC DNA]</scope>
    <source>
        <strain evidence="6 7">CGMCC 4.6533</strain>
    </source>
</reference>
<dbReference type="Pfam" id="PF00005">
    <property type="entry name" value="ABC_tran"/>
    <property type="match status" value="1"/>
</dbReference>
<feature type="domain" description="ABC transporter" evidence="5">
    <location>
        <begin position="3"/>
        <end position="238"/>
    </location>
</feature>
<dbReference type="InterPro" id="IPR017871">
    <property type="entry name" value="ABC_transporter-like_CS"/>
</dbReference>
<dbReference type="PROSITE" id="PS00211">
    <property type="entry name" value="ABC_TRANSPORTER_1"/>
    <property type="match status" value="1"/>
</dbReference>
<sequence length="272" mass="28648">MIVELWDVSKRYGEVEALRGVSMGIGQGELVGIVGPSGSGKSTMLNMIGTLDRPSAGTVRIAGHDVLSLTDRQLSALRANVIGFVFQQFHLAAGVPALDNVADGLLYAGPSLRERRLRAYEALERVGLGHRVGHRPHELSGGERQRVAIARAVVGDPRLLLADEPTGNLDSRSGAGVMELLRELHAAGTTVVIITHDRDIAAALPRQIEMLDGRILPEADGGQAPELGNRQAPEAPEADGGQAPELGNRQAPEAFGGKLPEALGGLPDGVRT</sequence>
<keyword evidence="7" id="KW-1185">Reference proteome</keyword>
<dbReference type="SMART" id="SM00382">
    <property type="entry name" value="AAA"/>
    <property type="match status" value="1"/>
</dbReference>
<dbReference type="PROSITE" id="PS50893">
    <property type="entry name" value="ABC_TRANSPORTER_2"/>
    <property type="match status" value="1"/>
</dbReference>
<dbReference type="FunFam" id="3.40.50.300:FF:000032">
    <property type="entry name" value="Export ABC transporter ATP-binding protein"/>
    <property type="match status" value="1"/>
</dbReference>
<evidence type="ECO:0000256" key="1">
    <source>
        <dbReference type="ARBA" id="ARBA00022448"/>
    </source>
</evidence>
<dbReference type="InterPro" id="IPR015854">
    <property type="entry name" value="ABC_transpr_LolD-like"/>
</dbReference>
<evidence type="ECO:0000259" key="5">
    <source>
        <dbReference type="PROSITE" id="PS50893"/>
    </source>
</evidence>
<proteinExistence type="predicted"/>
<organism evidence="6 7">
    <name type="scientific">Nonomuraea jiangxiensis</name>
    <dbReference type="NCBI Taxonomy" id="633440"/>
    <lineage>
        <taxon>Bacteria</taxon>
        <taxon>Bacillati</taxon>
        <taxon>Actinomycetota</taxon>
        <taxon>Actinomycetes</taxon>
        <taxon>Streptosporangiales</taxon>
        <taxon>Streptosporangiaceae</taxon>
        <taxon>Nonomuraea</taxon>
    </lineage>
</organism>
<evidence type="ECO:0000256" key="2">
    <source>
        <dbReference type="ARBA" id="ARBA00022741"/>
    </source>
</evidence>
<dbReference type="GO" id="GO:0005524">
    <property type="term" value="F:ATP binding"/>
    <property type="evidence" value="ECO:0007669"/>
    <property type="project" value="UniProtKB-KW"/>
</dbReference>
<dbReference type="GO" id="GO:0005886">
    <property type="term" value="C:plasma membrane"/>
    <property type="evidence" value="ECO:0007669"/>
    <property type="project" value="TreeGrafter"/>
</dbReference>
<gene>
    <name evidence="6" type="ORF">SAMN05421869_1415</name>
</gene>